<dbReference type="Pfam" id="PF00202">
    <property type="entry name" value="Aminotran_3"/>
    <property type="match status" value="1"/>
</dbReference>
<dbReference type="Gene3D" id="3.40.640.10">
    <property type="entry name" value="Type I PLP-dependent aspartate aminotransferase-like (Major domain)"/>
    <property type="match status" value="1"/>
</dbReference>
<evidence type="ECO:0000256" key="2">
    <source>
        <dbReference type="ARBA" id="ARBA00008954"/>
    </source>
</evidence>
<keyword evidence="7 12" id="KW-0663">Pyridoxal phosphate</keyword>
<dbReference type="InterPro" id="IPR015422">
    <property type="entry name" value="PyrdxlP-dep_Trfase_small"/>
</dbReference>
<comment type="similarity">
    <text evidence="2 12">Belongs to the class-III pyridoxal-phosphate-dependent aminotransferase family.</text>
</comment>
<keyword evidence="6" id="KW-0808">Transferase</keyword>
<evidence type="ECO:0000256" key="1">
    <source>
        <dbReference type="ARBA" id="ARBA00001933"/>
    </source>
</evidence>
<evidence type="ECO:0000256" key="10">
    <source>
        <dbReference type="ARBA" id="ARBA00030857"/>
    </source>
</evidence>
<gene>
    <name evidence="13" type="ORF">XYLVIOL_LOCUS9044</name>
</gene>
<proteinExistence type="inferred from homology"/>
<evidence type="ECO:0000256" key="3">
    <source>
        <dbReference type="ARBA" id="ARBA00012876"/>
    </source>
</evidence>
<comment type="cofactor">
    <cofactor evidence="1">
        <name>pyridoxal 5'-phosphate</name>
        <dbReference type="ChEBI" id="CHEBI:597326"/>
    </cofactor>
</comment>
<dbReference type="EC" id="2.6.1.19" evidence="4"/>
<evidence type="ECO:0000256" key="11">
    <source>
        <dbReference type="ARBA" id="ARBA00031787"/>
    </source>
</evidence>
<dbReference type="InterPro" id="IPR005814">
    <property type="entry name" value="Aminotrans_3"/>
</dbReference>
<dbReference type="NCBIfam" id="TIGR00699">
    <property type="entry name" value="GABAtrns_euk"/>
    <property type="match status" value="1"/>
</dbReference>
<dbReference type="PIRSF" id="PIRSF000521">
    <property type="entry name" value="Transaminase_4ab_Lys_Orn"/>
    <property type="match status" value="1"/>
</dbReference>
<dbReference type="EMBL" id="CAXAJV020001299">
    <property type="protein sequence ID" value="CAL7948717.1"/>
    <property type="molecule type" value="Genomic_DNA"/>
</dbReference>
<evidence type="ECO:0000256" key="8">
    <source>
        <dbReference type="ARBA" id="ARBA00029760"/>
    </source>
</evidence>
<keyword evidence="5" id="KW-0032">Aminotransferase</keyword>
<dbReference type="PANTHER" id="PTHR43206">
    <property type="entry name" value="AMINOTRANSFERASE"/>
    <property type="match status" value="1"/>
</dbReference>
<dbReference type="InterPro" id="IPR015421">
    <property type="entry name" value="PyrdxlP-dep_Trfase_major"/>
</dbReference>
<evidence type="ECO:0000256" key="9">
    <source>
        <dbReference type="ARBA" id="ARBA00030204"/>
    </source>
</evidence>
<evidence type="ECO:0000256" key="6">
    <source>
        <dbReference type="ARBA" id="ARBA00022679"/>
    </source>
</evidence>
<protein>
    <recommendedName>
        <fullName evidence="10">(S)-3-amino-2-methylpropionate transaminase</fullName>
        <ecNumber evidence="4">2.6.1.19</ecNumber>
        <ecNumber evidence="3">2.6.1.22</ecNumber>
    </recommendedName>
    <alternativeName>
        <fullName evidence="11">GABA aminotransferase</fullName>
    </alternativeName>
    <alternativeName>
        <fullName evidence="9">Gamma-amino-N-butyrate transaminase</fullName>
    </alternativeName>
    <alternativeName>
        <fullName evidence="8">L-AIBAT</fullName>
    </alternativeName>
</protein>
<comment type="caution">
    <text evidence="13">The sequence shown here is derived from an EMBL/GenBank/DDBJ whole genome shotgun (WGS) entry which is preliminary data.</text>
</comment>
<organism evidence="13 14">
    <name type="scientific">Xylocopa violacea</name>
    <name type="common">Violet carpenter bee</name>
    <name type="synonym">Apis violacea</name>
    <dbReference type="NCBI Taxonomy" id="135666"/>
    <lineage>
        <taxon>Eukaryota</taxon>
        <taxon>Metazoa</taxon>
        <taxon>Ecdysozoa</taxon>
        <taxon>Arthropoda</taxon>
        <taxon>Hexapoda</taxon>
        <taxon>Insecta</taxon>
        <taxon>Pterygota</taxon>
        <taxon>Neoptera</taxon>
        <taxon>Endopterygota</taxon>
        <taxon>Hymenoptera</taxon>
        <taxon>Apocrita</taxon>
        <taxon>Aculeata</taxon>
        <taxon>Apoidea</taxon>
        <taxon>Anthophila</taxon>
        <taxon>Apidae</taxon>
        <taxon>Xylocopa</taxon>
        <taxon>Xylocopa</taxon>
    </lineage>
</organism>
<evidence type="ECO:0000256" key="12">
    <source>
        <dbReference type="RuleBase" id="RU003560"/>
    </source>
</evidence>
<evidence type="ECO:0000256" key="7">
    <source>
        <dbReference type="ARBA" id="ARBA00022898"/>
    </source>
</evidence>
<dbReference type="InterPro" id="IPR015424">
    <property type="entry name" value="PyrdxlP-dep_Trfase"/>
</dbReference>
<dbReference type="SUPFAM" id="SSF53383">
    <property type="entry name" value="PLP-dependent transferases"/>
    <property type="match status" value="1"/>
</dbReference>
<dbReference type="CDD" id="cd00610">
    <property type="entry name" value="OAT_like"/>
    <property type="match status" value="1"/>
</dbReference>
<accession>A0ABP1P689</accession>
<evidence type="ECO:0000256" key="5">
    <source>
        <dbReference type="ARBA" id="ARBA00022576"/>
    </source>
</evidence>
<name>A0ABP1P689_XYLVO</name>
<dbReference type="PANTHER" id="PTHR43206:SF1">
    <property type="entry name" value="4-AMINOBUTYRATE AMINOTRANSFERASE, MITOCHONDRIAL"/>
    <property type="match status" value="1"/>
</dbReference>
<dbReference type="Proteomes" id="UP001642520">
    <property type="component" value="Unassembled WGS sequence"/>
</dbReference>
<dbReference type="EC" id="2.6.1.22" evidence="3"/>
<dbReference type="InterPro" id="IPR004631">
    <property type="entry name" value="4NH2But_aminotransferase_euk"/>
</dbReference>
<evidence type="ECO:0000256" key="4">
    <source>
        <dbReference type="ARBA" id="ARBA00012912"/>
    </source>
</evidence>
<reference evidence="13 14" key="1">
    <citation type="submission" date="2024-08" db="EMBL/GenBank/DDBJ databases">
        <authorList>
            <person name="Will J Nash"/>
            <person name="Angela Man"/>
            <person name="Seanna McTaggart"/>
            <person name="Kendall Baker"/>
            <person name="Tom Barker"/>
            <person name="Leah Catchpole"/>
            <person name="Alex Durrant"/>
            <person name="Karim Gharbi"/>
            <person name="Naomi Irish"/>
            <person name="Gemy Kaithakottil"/>
            <person name="Debby Ku"/>
            <person name="Aaliyah Providence"/>
            <person name="Felix Shaw"/>
            <person name="David Swarbreck"/>
            <person name="Chris Watkins"/>
            <person name="Ann M. McCartney"/>
            <person name="Giulio Formenti"/>
            <person name="Alice Mouton"/>
            <person name="Noel Vella"/>
            <person name="Bjorn M von Reumont"/>
            <person name="Adriana Vella"/>
            <person name="Wilfried Haerty"/>
        </authorList>
    </citation>
    <scope>NUCLEOTIDE SEQUENCE [LARGE SCALE GENOMIC DNA]</scope>
</reference>
<sequence length="501" mass="56527">MEYFKHIVIHQYGNQLLLTDTNERHATCWKRCLTGSLSEEPKRPVIMTEVPGPQSRSLLQELNSIQQASSVQFFADYEKSVGNYIVDVDGNTLLDVYMQISSMPLGYNHPAMLEALTDPVNQKIIANRPALGVFPGKDWPRKLKKILLRTDVAPPGLSHITTMMCGSCANENAFKTIFIWYAEKQREGAPFTKEEMETCVLNQVPGAPRFSILSFKGAFHGRTLGSLSTTHSKYIHKIDIPAFDWPIATFPVYKYPLDENIRENQEEDKRCLAEVEELFEKYKTEKKVPVAGVICEPIQAEGGDNHASPTFFQELQRITKKNGAALLIDEVQTGGGPTGKMWCHEHFKLELPPDLVTFSKKMQLGGYYHTEALRPKQSYRVFNTWMGDPSKIILLETVLETVRKENLLQRVMTVGDYTLKQLMNLQNEFSTLINSVRGRGTFIAFNCNSPDLRDTIIKKLLSKGIHTGGCGSAAIRLRPALTFTEKHADILLDALRSALKQ</sequence>
<evidence type="ECO:0000313" key="13">
    <source>
        <dbReference type="EMBL" id="CAL7948717.1"/>
    </source>
</evidence>
<keyword evidence="14" id="KW-1185">Reference proteome</keyword>
<evidence type="ECO:0000313" key="14">
    <source>
        <dbReference type="Proteomes" id="UP001642520"/>
    </source>
</evidence>
<dbReference type="Gene3D" id="3.90.1150.10">
    <property type="entry name" value="Aspartate Aminotransferase, domain 1"/>
    <property type="match status" value="1"/>
</dbReference>